<dbReference type="PANTHER" id="PTHR35007">
    <property type="entry name" value="INTEGRAL MEMBRANE PROTEIN-RELATED"/>
    <property type="match status" value="1"/>
</dbReference>
<keyword evidence="1" id="KW-0812">Transmembrane</keyword>
<feature type="transmembrane region" description="Helical" evidence="1">
    <location>
        <begin position="222"/>
        <end position="241"/>
    </location>
</feature>
<dbReference type="Proteomes" id="UP000580797">
    <property type="component" value="Unassembled WGS sequence"/>
</dbReference>
<reference evidence="2 3" key="1">
    <citation type="submission" date="2020-08" db="EMBL/GenBank/DDBJ databases">
        <title>Sequencing the genomes of 1000 actinobacteria strains.</title>
        <authorList>
            <person name="Klenk H.-P."/>
        </authorList>
    </citation>
    <scope>NUCLEOTIDE SEQUENCE [LARGE SCALE GENOMIC DNA]</scope>
    <source>
        <strain evidence="2 3">DSM 105783</strain>
    </source>
</reference>
<organism evidence="2 3">
    <name type="scientific">Neomicrococcus aestuarii</name>
    <dbReference type="NCBI Taxonomy" id="556325"/>
    <lineage>
        <taxon>Bacteria</taxon>
        <taxon>Bacillati</taxon>
        <taxon>Actinomycetota</taxon>
        <taxon>Actinomycetes</taxon>
        <taxon>Micrococcales</taxon>
        <taxon>Micrococcaceae</taxon>
        <taxon>Neomicrococcus</taxon>
    </lineage>
</organism>
<dbReference type="PANTHER" id="PTHR35007:SF4">
    <property type="entry name" value="CONSERVED TRANSMEMBRANE PROTEIN-RELATED"/>
    <property type="match status" value="1"/>
</dbReference>
<keyword evidence="1" id="KW-1133">Transmembrane helix</keyword>
<evidence type="ECO:0000313" key="3">
    <source>
        <dbReference type="Proteomes" id="UP000580797"/>
    </source>
</evidence>
<dbReference type="AlphaFoldDB" id="A0A7W8TV22"/>
<accession>A0A7W8TV22</accession>
<name>A0A7W8TV22_9MICC</name>
<protein>
    <submittedName>
        <fullName evidence="2">Tight adherence protein B</fullName>
    </submittedName>
</protein>
<dbReference type="EMBL" id="JACHDR010000001">
    <property type="protein sequence ID" value="MBB5513323.1"/>
    <property type="molecule type" value="Genomic_DNA"/>
</dbReference>
<comment type="caution">
    <text evidence="2">The sequence shown here is derived from an EMBL/GenBank/DDBJ whole genome shotgun (WGS) entry which is preliminary data.</text>
</comment>
<keyword evidence="1" id="KW-0472">Membrane</keyword>
<gene>
    <name evidence="2" type="ORF">HD598_002010</name>
</gene>
<evidence type="ECO:0000256" key="1">
    <source>
        <dbReference type="SAM" id="Phobius"/>
    </source>
</evidence>
<proteinExistence type="predicted"/>
<sequence length="251" mass="27386">MVWIISALAAASVWWWLRPEPHPLASSHQSGLSALVRRRSLASGSPPSGRWNLRLPWTRAGQDEWIVQEQTAQSVRKVAALMRAGVPPVKAWELMAHHHVSTGADGESAQEFALVAKRVSAAMRLGLEPDQPLQKASRDSGDLWSRLSWCVSLSKKTGTPLSTLFEQVAADETDRADRGRALESILAGPKTTSRLLSWLPAAGVAMAQLLGAGPLAVLFGSLFGLALLVGGCLLWFTNLWWSNRLLQQVMR</sequence>
<dbReference type="RefSeq" id="WP_183665585.1">
    <property type="nucleotide sequence ID" value="NZ_BAAARH010000002.1"/>
</dbReference>
<evidence type="ECO:0000313" key="2">
    <source>
        <dbReference type="EMBL" id="MBB5513323.1"/>
    </source>
</evidence>